<keyword evidence="1" id="KW-0812">Transmembrane</keyword>
<accession>A0ABD3A2R7</accession>
<dbReference type="Proteomes" id="UP001630127">
    <property type="component" value="Unassembled WGS sequence"/>
</dbReference>
<dbReference type="EMBL" id="JBJUIK010000006">
    <property type="protein sequence ID" value="KAL3525503.1"/>
    <property type="molecule type" value="Genomic_DNA"/>
</dbReference>
<evidence type="ECO:0000313" key="2">
    <source>
        <dbReference type="EMBL" id="KAL3525503.1"/>
    </source>
</evidence>
<protein>
    <recommendedName>
        <fullName evidence="4">Mediator of RNA polymerase II transcription subunit</fullName>
    </recommendedName>
</protein>
<keyword evidence="3" id="KW-1185">Reference proteome</keyword>
<comment type="caution">
    <text evidence="2">The sequence shown here is derived from an EMBL/GenBank/DDBJ whole genome shotgun (WGS) entry which is preliminary data.</text>
</comment>
<proteinExistence type="predicted"/>
<dbReference type="AlphaFoldDB" id="A0ABD3A2R7"/>
<sequence>MELATSFSNHLNLHAARPSLTTKHSSCKKHGLVTRKVAVVIKARKDDHVHHEGKIVDENMIVLRMRIKQMKMLESGNHDHNQPPSNWMEWEKKYYATHYNEDVFEAVGLLQRCLMNTRPSLALGMSAILALSLPISTFHLLLNFVELVKGFTGF</sequence>
<dbReference type="PANTHER" id="PTHR33782">
    <property type="entry name" value="OS01G0121600 PROTEIN"/>
    <property type="match status" value="1"/>
</dbReference>
<organism evidence="2 3">
    <name type="scientific">Cinchona calisaya</name>
    <dbReference type="NCBI Taxonomy" id="153742"/>
    <lineage>
        <taxon>Eukaryota</taxon>
        <taxon>Viridiplantae</taxon>
        <taxon>Streptophyta</taxon>
        <taxon>Embryophyta</taxon>
        <taxon>Tracheophyta</taxon>
        <taxon>Spermatophyta</taxon>
        <taxon>Magnoliopsida</taxon>
        <taxon>eudicotyledons</taxon>
        <taxon>Gunneridae</taxon>
        <taxon>Pentapetalae</taxon>
        <taxon>asterids</taxon>
        <taxon>lamiids</taxon>
        <taxon>Gentianales</taxon>
        <taxon>Rubiaceae</taxon>
        <taxon>Cinchonoideae</taxon>
        <taxon>Cinchoneae</taxon>
        <taxon>Cinchona</taxon>
    </lineage>
</organism>
<evidence type="ECO:0000313" key="3">
    <source>
        <dbReference type="Proteomes" id="UP001630127"/>
    </source>
</evidence>
<keyword evidence="1" id="KW-1133">Transmembrane helix</keyword>
<reference evidence="2 3" key="1">
    <citation type="submission" date="2024-11" db="EMBL/GenBank/DDBJ databases">
        <title>A near-complete genome assembly of Cinchona calisaya.</title>
        <authorList>
            <person name="Lian D.C."/>
            <person name="Zhao X.W."/>
            <person name="Wei L."/>
        </authorList>
    </citation>
    <scope>NUCLEOTIDE SEQUENCE [LARGE SCALE GENOMIC DNA]</scope>
    <source>
        <tissue evidence="2">Nenye</tissue>
    </source>
</reference>
<gene>
    <name evidence="2" type="ORF">ACH5RR_013875</name>
</gene>
<keyword evidence="1" id="KW-0472">Membrane</keyword>
<feature type="transmembrane region" description="Helical" evidence="1">
    <location>
        <begin position="121"/>
        <end position="142"/>
    </location>
</feature>
<dbReference type="PANTHER" id="PTHR33782:SF27">
    <property type="entry name" value="PROTEIN, PUTATIVE-RELATED"/>
    <property type="match status" value="1"/>
</dbReference>
<name>A0ABD3A2R7_9GENT</name>
<evidence type="ECO:0000256" key="1">
    <source>
        <dbReference type="SAM" id="Phobius"/>
    </source>
</evidence>
<evidence type="ECO:0008006" key="4">
    <source>
        <dbReference type="Google" id="ProtNLM"/>
    </source>
</evidence>